<organism evidence="8 9">
    <name type="scientific">Ranitomeya imitator</name>
    <name type="common">mimic poison frog</name>
    <dbReference type="NCBI Taxonomy" id="111125"/>
    <lineage>
        <taxon>Eukaryota</taxon>
        <taxon>Metazoa</taxon>
        <taxon>Chordata</taxon>
        <taxon>Craniata</taxon>
        <taxon>Vertebrata</taxon>
        <taxon>Euteleostomi</taxon>
        <taxon>Amphibia</taxon>
        <taxon>Batrachia</taxon>
        <taxon>Anura</taxon>
        <taxon>Neobatrachia</taxon>
        <taxon>Hyloidea</taxon>
        <taxon>Dendrobatidae</taxon>
        <taxon>Dendrobatinae</taxon>
        <taxon>Ranitomeya</taxon>
    </lineage>
</organism>
<evidence type="ECO:0000256" key="4">
    <source>
        <dbReference type="ARBA" id="ARBA00023180"/>
    </source>
</evidence>
<keyword evidence="9" id="KW-1185">Reference proteome</keyword>
<keyword evidence="3" id="KW-1015">Disulfide bond</keyword>
<gene>
    <name evidence="8" type="ORF">RIMI_LOCUS9989218</name>
</gene>
<keyword evidence="5" id="KW-0393">Immunoglobulin domain</keyword>
<evidence type="ECO:0000256" key="2">
    <source>
        <dbReference type="ARBA" id="ARBA00023136"/>
    </source>
</evidence>
<comment type="subcellular location">
    <subcellularLocation>
        <location evidence="1">Membrane</location>
        <topology evidence="1">Single-pass type I membrane protein</topology>
    </subcellularLocation>
</comment>
<dbReference type="PROSITE" id="PS50835">
    <property type="entry name" value="IG_LIKE"/>
    <property type="match status" value="2"/>
</dbReference>
<evidence type="ECO:0000256" key="3">
    <source>
        <dbReference type="ARBA" id="ARBA00023157"/>
    </source>
</evidence>
<dbReference type="InterPro" id="IPR003598">
    <property type="entry name" value="Ig_sub2"/>
</dbReference>
<proteinExistence type="predicted"/>
<keyword evidence="6" id="KW-0812">Transmembrane</keyword>
<dbReference type="PANTHER" id="PTHR11640:SF158">
    <property type="entry name" value="V-SET AND IMMUNOGLOBULIN DOMAIN-CONTAINING PROTEIN 10-LIKE 2"/>
    <property type="match status" value="1"/>
</dbReference>
<reference evidence="8" key="1">
    <citation type="submission" date="2023-07" db="EMBL/GenBank/DDBJ databases">
        <authorList>
            <person name="Stuckert A."/>
        </authorList>
    </citation>
    <scope>NUCLEOTIDE SEQUENCE</scope>
</reference>
<dbReference type="Gene3D" id="2.60.40.10">
    <property type="entry name" value="Immunoglobulins"/>
    <property type="match status" value="2"/>
</dbReference>
<dbReference type="SMART" id="SM00409">
    <property type="entry name" value="IG"/>
    <property type="match status" value="2"/>
</dbReference>
<dbReference type="InterPro" id="IPR013783">
    <property type="entry name" value="Ig-like_fold"/>
</dbReference>
<keyword evidence="2 6" id="KW-0472">Membrane</keyword>
<dbReference type="InterPro" id="IPR003599">
    <property type="entry name" value="Ig_sub"/>
</dbReference>
<accession>A0ABN9LNJ2</accession>
<evidence type="ECO:0000256" key="6">
    <source>
        <dbReference type="SAM" id="Phobius"/>
    </source>
</evidence>
<dbReference type="PANTHER" id="PTHR11640">
    <property type="entry name" value="NEPHRIN"/>
    <property type="match status" value="1"/>
</dbReference>
<dbReference type="Pfam" id="PF13927">
    <property type="entry name" value="Ig_3"/>
    <property type="match status" value="1"/>
</dbReference>
<keyword evidence="6" id="KW-1133">Transmembrane helix</keyword>
<dbReference type="EMBL" id="CAUEEQ010021211">
    <property type="protein sequence ID" value="CAJ0943477.1"/>
    <property type="molecule type" value="Genomic_DNA"/>
</dbReference>
<feature type="domain" description="Ig-like" evidence="7">
    <location>
        <begin position="80"/>
        <end position="153"/>
    </location>
</feature>
<dbReference type="InterPro" id="IPR007110">
    <property type="entry name" value="Ig-like_dom"/>
</dbReference>
<evidence type="ECO:0000256" key="1">
    <source>
        <dbReference type="ARBA" id="ARBA00004479"/>
    </source>
</evidence>
<feature type="domain" description="Ig-like" evidence="7">
    <location>
        <begin position="158"/>
        <end position="240"/>
    </location>
</feature>
<dbReference type="InterPro" id="IPR051275">
    <property type="entry name" value="Cell_adhesion_signaling"/>
</dbReference>
<dbReference type="SMART" id="SM00408">
    <property type="entry name" value="IGc2"/>
    <property type="match status" value="1"/>
</dbReference>
<dbReference type="SUPFAM" id="SSF48726">
    <property type="entry name" value="Immunoglobulin"/>
    <property type="match status" value="2"/>
</dbReference>
<feature type="transmembrane region" description="Helical" evidence="6">
    <location>
        <begin position="266"/>
        <end position="283"/>
    </location>
</feature>
<comment type="caution">
    <text evidence="8">The sequence shown here is derived from an EMBL/GenBank/DDBJ whole genome shotgun (WGS) entry which is preliminary data.</text>
</comment>
<protein>
    <recommendedName>
        <fullName evidence="7">Ig-like domain-containing protein</fullName>
    </recommendedName>
</protein>
<sequence length="284" mass="31929">MNNETKVTCVLPSSECQCLEVELKIVTKENITNCVSHKGNFPNVTCTLEVTKDMREVEVSCEAQFRTKSKPQRLNIQTEPEFTDCPDKMVWIEGEENSFHCKATGHPPPTVTCVKDNMAYMEGETFTTFRNMSGDFYCRATNFDVVSKKVTVSVQYEPRISLIIVQPSSAVEEGGNLTLICEADAVPPPSYSWHTPTTQILYDQDNRTIQIKDVKRAHDGFYVCIAQNKHGIQMLKQKIIVNELEIVPETDVSKLTKGNGAEKTRAAYFGISAVLTYASVYYLL</sequence>
<evidence type="ECO:0000313" key="8">
    <source>
        <dbReference type="EMBL" id="CAJ0943477.1"/>
    </source>
</evidence>
<evidence type="ECO:0000259" key="7">
    <source>
        <dbReference type="PROSITE" id="PS50835"/>
    </source>
</evidence>
<keyword evidence="4" id="KW-0325">Glycoprotein</keyword>
<evidence type="ECO:0000256" key="5">
    <source>
        <dbReference type="ARBA" id="ARBA00023319"/>
    </source>
</evidence>
<name>A0ABN9LNJ2_9NEOB</name>
<dbReference type="InterPro" id="IPR036179">
    <property type="entry name" value="Ig-like_dom_sf"/>
</dbReference>
<dbReference type="Proteomes" id="UP001176940">
    <property type="component" value="Unassembled WGS sequence"/>
</dbReference>
<evidence type="ECO:0000313" key="9">
    <source>
        <dbReference type="Proteomes" id="UP001176940"/>
    </source>
</evidence>